<dbReference type="GO" id="GO:0008033">
    <property type="term" value="P:tRNA processing"/>
    <property type="evidence" value="ECO:0007669"/>
    <property type="project" value="UniProtKB-KW"/>
</dbReference>
<keyword evidence="3" id="KW-0819">tRNA processing</keyword>
<evidence type="ECO:0000259" key="8">
    <source>
        <dbReference type="Pfam" id="PF01743"/>
    </source>
</evidence>
<organism evidence="9 10">
    <name type="scientific">Microbaculum marinisediminis</name>
    <dbReference type="NCBI Taxonomy" id="2931392"/>
    <lineage>
        <taxon>Bacteria</taxon>
        <taxon>Pseudomonadati</taxon>
        <taxon>Pseudomonadota</taxon>
        <taxon>Alphaproteobacteria</taxon>
        <taxon>Hyphomicrobiales</taxon>
        <taxon>Tepidamorphaceae</taxon>
        <taxon>Microbaculum</taxon>
    </lineage>
</organism>
<evidence type="ECO:0000256" key="4">
    <source>
        <dbReference type="ARBA" id="ARBA00022695"/>
    </source>
</evidence>
<accession>A0AAW5QVG6</accession>
<feature type="domain" description="Poly A polymerase head" evidence="8">
    <location>
        <begin position="34"/>
        <end position="155"/>
    </location>
</feature>
<evidence type="ECO:0000256" key="3">
    <source>
        <dbReference type="ARBA" id="ARBA00022694"/>
    </source>
</evidence>
<gene>
    <name evidence="9" type="ORF">MUB46_08680</name>
</gene>
<name>A0AAW5QVG6_9HYPH</name>
<dbReference type="Pfam" id="PF01743">
    <property type="entry name" value="PolyA_pol"/>
    <property type="match status" value="1"/>
</dbReference>
<dbReference type="EMBL" id="JALIDZ010000003">
    <property type="protein sequence ID" value="MCT8971925.1"/>
    <property type="molecule type" value="Genomic_DNA"/>
</dbReference>
<dbReference type="InterPro" id="IPR043519">
    <property type="entry name" value="NT_sf"/>
</dbReference>
<keyword evidence="4" id="KW-0548">Nucleotidyltransferase</keyword>
<dbReference type="RefSeq" id="WP_261615488.1">
    <property type="nucleotide sequence ID" value="NZ_JALIDZ010000003.1"/>
</dbReference>
<sequence length="418" mass="44959">MTAAPEFLPDGAWVEAPPLSTVLAALNRGDVETRIVGGAVRDALLGRPHGDVDCATTASTDEITAMAEAGGLKAVPTGVAHGTVTVIADGRPFEVTTLRHDVETHGRHATVAFGADWDEDAHRRDFTINALYVGRDGRLYDPVGGYADIMARRVRFIGGATARIREDFLRILRFFRFHAQFADGPPDPDGLTAAIRERRGLLGLSGERLRQELFRLLIAPGAPATAAIMAECGILGIVTGTVSHVPAFVRAVANEAAAGEIPAGEHPDSVRRLAALAVAVPEDAERLADRLRLSNAERRRLGQAADGWWHVSPALPEPARRALLYRLGVEAYRDRVALAFARSGAAVDDAGWRSLMALPERWTVPQFPIKGADLMRLGLPSGPAIGRLLSRLEADWIADDFALDRDALLARAAKGRED</sequence>
<dbReference type="InterPro" id="IPR050264">
    <property type="entry name" value="Bact_CCA-adding_enz_type3_sf"/>
</dbReference>
<evidence type="ECO:0000256" key="7">
    <source>
        <dbReference type="RuleBase" id="RU003953"/>
    </source>
</evidence>
<evidence type="ECO:0000313" key="9">
    <source>
        <dbReference type="EMBL" id="MCT8971925.1"/>
    </source>
</evidence>
<evidence type="ECO:0000313" key="10">
    <source>
        <dbReference type="Proteomes" id="UP001320898"/>
    </source>
</evidence>
<keyword evidence="2 7" id="KW-0808">Transferase</keyword>
<evidence type="ECO:0000256" key="1">
    <source>
        <dbReference type="ARBA" id="ARBA00001946"/>
    </source>
</evidence>
<dbReference type="PANTHER" id="PTHR46173:SF1">
    <property type="entry name" value="CCA TRNA NUCLEOTIDYLTRANSFERASE 1, MITOCHONDRIAL"/>
    <property type="match status" value="1"/>
</dbReference>
<keyword evidence="6" id="KW-0460">Magnesium</keyword>
<dbReference type="CDD" id="cd05398">
    <property type="entry name" value="NT_ClassII-CCAase"/>
    <property type="match status" value="1"/>
</dbReference>
<dbReference type="AlphaFoldDB" id="A0AAW5QVG6"/>
<evidence type="ECO:0000256" key="6">
    <source>
        <dbReference type="ARBA" id="ARBA00022842"/>
    </source>
</evidence>
<dbReference type="Gene3D" id="1.10.3090.10">
    <property type="entry name" value="cca-adding enzyme, domain 2"/>
    <property type="match status" value="1"/>
</dbReference>
<protein>
    <submittedName>
        <fullName evidence="9">CCA tRNA nucleotidyltransferase</fullName>
    </submittedName>
</protein>
<comment type="cofactor">
    <cofactor evidence="1">
        <name>Mg(2+)</name>
        <dbReference type="ChEBI" id="CHEBI:18420"/>
    </cofactor>
</comment>
<dbReference type="GO" id="GO:0000049">
    <property type="term" value="F:tRNA binding"/>
    <property type="evidence" value="ECO:0007669"/>
    <property type="project" value="TreeGrafter"/>
</dbReference>
<keyword evidence="10" id="KW-1185">Reference proteome</keyword>
<dbReference type="SUPFAM" id="SSF81891">
    <property type="entry name" value="Poly A polymerase C-terminal region-like"/>
    <property type="match status" value="1"/>
</dbReference>
<dbReference type="SUPFAM" id="SSF81301">
    <property type="entry name" value="Nucleotidyltransferase"/>
    <property type="match status" value="1"/>
</dbReference>
<comment type="similarity">
    <text evidence="7">Belongs to the tRNA nucleotidyltransferase/poly(A) polymerase family.</text>
</comment>
<dbReference type="PANTHER" id="PTHR46173">
    <property type="entry name" value="CCA TRNA NUCLEOTIDYLTRANSFERASE 1, MITOCHONDRIAL"/>
    <property type="match status" value="1"/>
</dbReference>
<proteinExistence type="inferred from homology"/>
<dbReference type="Gene3D" id="3.30.460.10">
    <property type="entry name" value="Beta Polymerase, domain 2"/>
    <property type="match status" value="1"/>
</dbReference>
<keyword evidence="5" id="KW-0479">Metal-binding</keyword>
<dbReference type="InterPro" id="IPR002646">
    <property type="entry name" value="PolA_pol_head_dom"/>
</dbReference>
<evidence type="ECO:0000256" key="5">
    <source>
        <dbReference type="ARBA" id="ARBA00022723"/>
    </source>
</evidence>
<evidence type="ECO:0000256" key="2">
    <source>
        <dbReference type="ARBA" id="ARBA00022679"/>
    </source>
</evidence>
<dbReference type="GO" id="GO:0016779">
    <property type="term" value="F:nucleotidyltransferase activity"/>
    <property type="evidence" value="ECO:0007669"/>
    <property type="project" value="UniProtKB-KW"/>
</dbReference>
<reference evidence="9 10" key="1">
    <citation type="submission" date="2022-04" db="EMBL/GenBank/DDBJ databases">
        <authorList>
            <person name="Ye Y.-Q."/>
            <person name="Du Z.-J."/>
        </authorList>
    </citation>
    <scope>NUCLEOTIDE SEQUENCE [LARGE SCALE GENOMIC DNA]</scope>
    <source>
        <strain evidence="9 10">A6E488</strain>
    </source>
</reference>
<dbReference type="Proteomes" id="UP001320898">
    <property type="component" value="Unassembled WGS sequence"/>
</dbReference>
<keyword evidence="7" id="KW-0694">RNA-binding</keyword>
<dbReference type="GO" id="GO:0046872">
    <property type="term" value="F:metal ion binding"/>
    <property type="evidence" value="ECO:0007669"/>
    <property type="project" value="UniProtKB-KW"/>
</dbReference>
<comment type="caution">
    <text evidence="9">The sequence shown here is derived from an EMBL/GenBank/DDBJ whole genome shotgun (WGS) entry which is preliminary data.</text>
</comment>